<dbReference type="Proteomes" id="UP000001876">
    <property type="component" value="Unassembled WGS sequence"/>
</dbReference>
<dbReference type="Pfam" id="PF00856">
    <property type="entry name" value="SET"/>
    <property type="match status" value="1"/>
</dbReference>
<dbReference type="PROSITE" id="PS50280">
    <property type="entry name" value="SET"/>
    <property type="match status" value="1"/>
</dbReference>
<dbReference type="GeneID" id="9683865"/>
<organism evidence="4">
    <name type="scientific">Micromonas pusilla (strain CCMP1545)</name>
    <name type="common">Picoplanktonic green alga</name>
    <dbReference type="NCBI Taxonomy" id="564608"/>
    <lineage>
        <taxon>Eukaryota</taxon>
        <taxon>Viridiplantae</taxon>
        <taxon>Chlorophyta</taxon>
        <taxon>Mamiellophyceae</taxon>
        <taxon>Mamiellales</taxon>
        <taxon>Mamiellaceae</taxon>
        <taxon>Micromonas</taxon>
    </lineage>
</organism>
<dbReference type="RefSeq" id="XP_003058407.1">
    <property type="nucleotide sequence ID" value="XM_003058361.1"/>
</dbReference>
<feature type="domain" description="SET" evidence="2">
    <location>
        <begin position="71"/>
        <end position="187"/>
    </location>
</feature>
<dbReference type="SUPFAM" id="SSF82199">
    <property type="entry name" value="SET domain"/>
    <property type="match status" value="1"/>
</dbReference>
<dbReference type="OrthoDB" id="10265748at2759"/>
<dbReference type="AlphaFoldDB" id="C1MSZ5"/>
<dbReference type="InterPro" id="IPR046341">
    <property type="entry name" value="SET_dom_sf"/>
</dbReference>
<dbReference type="InterPro" id="IPR001214">
    <property type="entry name" value="SET_dom"/>
</dbReference>
<proteinExistence type="predicted"/>
<dbReference type="OMA" id="IKPRTHI"/>
<dbReference type="STRING" id="564608.C1MSZ5"/>
<evidence type="ECO:0000256" key="1">
    <source>
        <dbReference type="SAM" id="MobiDB-lite"/>
    </source>
</evidence>
<dbReference type="Gene3D" id="2.170.270.10">
    <property type="entry name" value="SET domain"/>
    <property type="match status" value="1"/>
</dbReference>
<evidence type="ECO:0000313" key="3">
    <source>
        <dbReference type="EMBL" id="EEH56862.1"/>
    </source>
</evidence>
<dbReference type="eggNOG" id="ENOG502S3NK">
    <property type="taxonomic scope" value="Eukaryota"/>
</dbReference>
<gene>
    <name evidence="3" type="ORF">MICPUCDRAFT_57882</name>
</gene>
<protein>
    <recommendedName>
        <fullName evidence="2">SET domain-containing protein</fullName>
    </recommendedName>
</protein>
<feature type="region of interest" description="Disordered" evidence="1">
    <location>
        <begin position="1"/>
        <end position="24"/>
    </location>
</feature>
<evidence type="ECO:0000313" key="4">
    <source>
        <dbReference type="Proteomes" id="UP000001876"/>
    </source>
</evidence>
<keyword evidence="4" id="KW-1185">Reference proteome</keyword>
<evidence type="ECO:0000259" key="2">
    <source>
        <dbReference type="PROSITE" id="PS50280"/>
    </source>
</evidence>
<accession>C1MSZ5</accession>
<name>C1MSZ5_MICPC</name>
<reference evidence="3 4" key="1">
    <citation type="journal article" date="2009" name="Science">
        <title>Green evolution and dynamic adaptations revealed by genomes of the marine picoeukaryotes Micromonas.</title>
        <authorList>
            <person name="Worden A.Z."/>
            <person name="Lee J.H."/>
            <person name="Mock T."/>
            <person name="Rouze P."/>
            <person name="Simmons M.P."/>
            <person name="Aerts A.L."/>
            <person name="Allen A.E."/>
            <person name="Cuvelier M.L."/>
            <person name="Derelle E."/>
            <person name="Everett M.V."/>
            <person name="Foulon E."/>
            <person name="Grimwood J."/>
            <person name="Gundlach H."/>
            <person name="Henrissat B."/>
            <person name="Napoli C."/>
            <person name="McDonald S.M."/>
            <person name="Parker M.S."/>
            <person name="Rombauts S."/>
            <person name="Salamov A."/>
            <person name="Von Dassow P."/>
            <person name="Badger J.H."/>
            <person name="Coutinho P.M."/>
            <person name="Demir E."/>
            <person name="Dubchak I."/>
            <person name="Gentemann C."/>
            <person name="Eikrem W."/>
            <person name="Gready J.E."/>
            <person name="John U."/>
            <person name="Lanier W."/>
            <person name="Lindquist E.A."/>
            <person name="Lucas S."/>
            <person name="Mayer K.F."/>
            <person name="Moreau H."/>
            <person name="Not F."/>
            <person name="Otillar R."/>
            <person name="Panaud O."/>
            <person name="Pangilinan J."/>
            <person name="Paulsen I."/>
            <person name="Piegu B."/>
            <person name="Poliakov A."/>
            <person name="Robbens S."/>
            <person name="Schmutz J."/>
            <person name="Toulza E."/>
            <person name="Wyss T."/>
            <person name="Zelensky A."/>
            <person name="Zhou K."/>
            <person name="Armbrust E.V."/>
            <person name="Bhattacharya D."/>
            <person name="Goodenough U.W."/>
            <person name="Van de Peer Y."/>
            <person name="Grigoriev I.V."/>
        </authorList>
    </citation>
    <scope>NUCLEOTIDE SEQUENCE [LARGE SCALE GENOMIC DNA]</scope>
    <source>
        <strain evidence="3 4">CCMP1545</strain>
    </source>
</reference>
<dbReference type="KEGG" id="mpp:MICPUCDRAFT_57882"/>
<dbReference type="EMBL" id="GG663739">
    <property type="protein sequence ID" value="EEH56862.1"/>
    <property type="molecule type" value="Genomic_DNA"/>
</dbReference>
<sequence>MGKSGKSPGGGRAPPTEKTTSPWPSDVTYLTSLHYGDDVKRAKEIYAKYRVSGDDPILASAASTKKIARWQRIVDANHPARGEHGLFASRKLERGERIVDYLGHVSLRGNESQTSDYTASFGDAHELALDAEKMGNEARMINDFRNTGKRANALFDQYVDAAGDTKLGVFVGPHAIGKGEEILVSYGKGFWRNRVGDMSAFTGHDE</sequence>